<evidence type="ECO:0000313" key="6">
    <source>
        <dbReference type="Proteomes" id="UP001591681"/>
    </source>
</evidence>
<dbReference type="SUPFAM" id="SSF48452">
    <property type="entry name" value="TPR-like"/>
    <property type="match status" value="3"/>
</dbReference>
<evidence type="ECO:0000256" key="1">
    <source>
        <dbReference type="ARBA" id="ARBA00022737"/>
    </source>
</evidence>
<keyword evidence="6" id="KW-1185">Reference proteome</keyword>
<evidence type="ECO:0000256" key="2">
    <source>
        <dbReference type="ARBA" id="ARBA00022803"/>
    </source>
</evidence>
<dbReference type="Pfam" id="PF13181">
    <property type="entry name" value="TPR_8"/>
    <property type="match status" value="2"/>
</dbReference>
<feature type="repeat" description="TPR" evidence="4">
    <location>
        <begin position="215"/>
        <end position="248"/>
    </location>
</feature>
<organism evidence="5 6">
    <name type="scientific">Coilia grayii</name>
    <name type="common">Gray's grenadier anchovy</name>
    <dbReference type="NCBI Taxonomy" id="363190"/>
    <lineage>
        <taxon>Eukaryota</taxon>
        <taxon>Metazoa</taxon>
        <taxon>Chordata</taxon>
        <taxon>Craniata</taxon>
        <taxon>Vertebrata</taxon>
        <taxon>Euteleostomi</taxon>
        <taxon>Actinopterygii</taxon>
        <taxon>Neopterygii</taxon>
        <taxon>Teleostei</taxon>
        <taxon>Clupei</taxon>
        <taxon>Clupeiformes</taxon>
        <taxon>Clupeoidei</taxon>
        <taxon>Engraulidae</taxon>
        <taxon>Coilinae</taxon>
        <taxon>Coilia</taxon>
    </lineage>
</organism>
<dbReference type="Proteomes" id="UP001591681">
    <property type="component" value="Unassembled WGS sequence"/>
</dbReference>
<accession>A0ABD1ITN5</accession>
<evidence type="ECO:0000256" key="4">
    <source>
        <dbReference type="PROSITE-ProRule" id="PRU00339"/>
    </source>
</evidence>
<name>A0ABD1ITN5_9TELE</name>
<feature type="repeat" description="TPR" evidence="4">
    <location>
        <begin position="432"/>
        <end position="465"/>
    </location>
</feature>
<evidence type="ECO:0000256" key="3">
    <source>
        <dbReference type="ARBA" id="ARBA00038336"/>
    </source>
</evidence>
<comment type="caution">
    <text evidence="5">The sequence shown here is derived from an EMBL/GenBank/DDBJ whole genome shotgun (WGS) entry which is preliminary data.</text>
</comment>
<keyword evidence="2 4" id="KW-0802">TPR repeat</keyword>
<dbReference type="InterPro" id="IPR011990">
    <property type="entry name" value="TPR-like_helical_dom_sf"/>
</dbReference>
<dbReference type="PANTHER" id="PTHR10271">
    <property type="entry name" value="INTERFERON-INDUCED PROTEIN WITH TETRATRICOPEPTIDE REPEATS"/>
    <property type="match status" value="1"/>
</dbReference>
<proteinExistence type="inferred from homology"/>
<dbReference type="PROSITE" id="PS50005">
    <property type="entry name" value="TPR"/>
    <property type="match status" value="2"/>
</dbReference>
<dbReference type="EMBL" id="JBHFQA010000023">
    <property type="protein sequence ID" value="KAL2078344.1"/>
    <property type="molecule type" value="Genomic_DNA"/>
</dbReference>
<protein>
    <recommendedName>
        <fullName evidence="7">Interferon-induced protein with tetratricopeptide repeats 5</fullName>
    </recommendedName>
</protein>
<evidence type="ECO:0008006" key="7">
    <source>
        <dbReference type="Google" id="ProtNLM"/>
    </source>
</evidence>
<comment type="similarity">
    <text evidence="3">Belongs to the IFIT family.</text>
</comment>
<reference evidence="5 6" key="1">
    <citation type="submission" date="2024-09" db="EMBL/GenBank/DDBJ databases">
        <title>A chromosome-level genome assembly of Gray's grenadier anchovy, Coilia grayii.</title>
        <authorList>
            <person name="Fu Z."/>
        </authorList>
    </citation>
    <scope>NUCLEOTIDE SEQUENCE [LARGE SCALE GENOMIC DNA]</scope>
    <source>
        <strain evidence="5">G4</strain>
        <tissue evidence="5">Muscle</tissue>
    </source>
</reference>
<dbReference type="FunFam" id="1.25.40.10:FF:000032">
    <property type="entry name" value="Interferon-induced protein with tetratricopeptide repeats 5"/>
    <property type="match status" value="1"/>
</dbReference>
<dbReference type="AlphaFoldDB" id="A0ABD1ITN5"/>
<dbReference type="GO" id="GO:0051707">
    <property type="term" value="P:response to other organism"/>
    <property type="evidence" value="ECO:0007669"/>
    <property type="project" value="UniProtKB-ARBA"/>
</dbReference>
<sequence length="480" mass="55466">MNPSHDRALKTKLLKLECHFTWTLTKENVDVWDLQTRLEDQIELDLGKKAGAVRSLCFLAYVRYLQGFPDDGIANLLKSEELAREHYGDDCERFLIVIYGNYAWLHYHRGDYPQCESYLGKLAGIKQKFPTESPTVLHPEVYGEKGWTFLKFARNYYDRAKECFKKALELEPENSEWNAGYAIALYRTEYEMSGVENSETVKQLRRAIEINPGDAVLLVLLGLRLKVLKQVSESERLVEDALELDPNNPHVIRYVGKYLRNSGSVDRSIALLKRAMERTENSAFLHHQLALCYKKKKTDLYHTGGGKGKGREIRQLIRQVIYHLELATTLKSGFIFAMADLALHYGENNDIARAEEMFQTTFETAKAKHEHLHVVHHYYAQFQQHRNKCEALAIKHYRECLTLAPETLEGKQSAYHLKKLAEKRLARDRRDGEAFGILGFVHKAKGEKRQALQCYEKALEFDMSNDEYLSAHCELSLSLQ</sequence>
<evidence type="ECO:0000313" key="5">
    <source>
        <dbReference type="EMBL" id="KAL2078344.1"/>
    </source>
</evidence>
<dbReference type="PANTHER" id="PTHR10271:SF29">
    <property type="entry name" value="INTERFERON-INDUCED PROTEIN WITH TETRATRICOPEPTIDE REPEATS-RELATED"/>
    <property type="match status" value="1"/>
</dbReference>
<gene>
    <name evidence="5" type="ORF">ACEWY4_026029</name>
</gene>
<keyword evidence="1" id="KW-0677">Repeat</keyword>
<dbReference type="Gene3D" id="1.25.40.10">
    <property type="entry name" value="Tetratricopeptide repeat domain"/>
    <property type="match status" value="3"/>
</dbReference>
<dbReference type="SMART" id="SM00028">
    <property type="entry name" value="TPR"/>
    <property type="match status" value="7"/>
</dbReference>
<dbReference type="InterPro" id="IPR019734">
    <property type="entry name" value="TPR_rpt"/>
</dbReference>